<feature type="modified residue" description="4-aspartylphosphate" evidence="7">
    <location>
        <position position="1159"/>
    </location>
</feature>
<evidence type="ECO:0000256" key="5">
    <source>
        <dbReference type="ARBA" id="ARBA00023125"/>
    </source>
</evidence>
<dbReference type="InterPro" id="IPR004358">
    <property type="entry name" value="Sig_transdc_His_kin-like_C"/>
</dbReference>
<dbReference type="GO" id="GO:0000155">
    <property type="term" value="F:phosphorelay sensor kinase activity"/>
    <property type="evidence" value="ECO:0007669"/>
    <property type="project" value="InterPro"/>
</dbReference>
<dbReference type="InterPro" id="IPR018062">
    <property type="entry name" value="HTH_AraC-typ_CS"/>
</dbReference>
<dbReference type="Gene3D" id="2.60.40.10">
    <property type="entry name" value="Immunoglobulins"/>
    <property type="match status" value="1"/>
</dbReference>
<feature type="domain" description="Response regulatory" evidence="10">
    <location>
        <begin position="1111"/>
        <end position="1226"/>
    </location>
</feature>
<dbReference type="SUPFAM" id="SSF55874">
    <property type="entry name" value="ATPase domain of HSP90 chaperone/DNA topoisomerase II/histidine kinase"/>
    <property type="match status" value="1"/>
</dbReference>
<dbReference type="Pfam" id="PF02518">
    <property type="entry name" value="HATPase_c"/>
    <property type="match status" value="1"/>
</dbReference>
<dbReference type="CDD" id="cd00082">
    <property type="entry name" value="HisKA"/>
    <property type="match status" value="1"/>
</dbReference>
<organism evidence="12 13">
    <name type="scientific">Parabacteroides acidifaciens</name>
    <dbReference type="NCBI Taxonomy" id="2290935"/>
    <lineage>
        <taxon>Bacteria</taxon>
        <taxon>Pseudomonadati</taxon>
        <taxon>Bacteroidota</taxon>
        <taxon>Bacteroidia</taxon>
        <taxon>Bacteroidales</taxon>
        <taxon>Tannerellaceae</taxon>
        <taxon>Parabacteroides</taxon>
    </lineage>
</organism>
<dbReference type="InterPro" id="IPR036097">
    <property type="entry name" value="HisK_dim/P_sf"/>
</dbReference>
<dbReference type="InterPro" id="IPR003594">
    <property type="entry name" value="HATPase_dom"/>
</dbReference>
<evidence type="ECO:0000256" key="2">
    <source>
        <dbReference type="ARBA" id="ARBA00012438"/>
    </source>
</evidence>
<proteinExistence type="predicted"/>
<dbReference type="PROSITE" id="PS50109">
    <property type="entry name" value="HIS_KIN"/>
    <property type="match status" value="1"/>
</dbReference>
<dbReference type="InterPro" id="IPR001789">
    <property type="entry name" value="Sig_transdc_resp-reg_receiver"/>
</dbReference>
<keyword evidence="5" id="KW-0238">DNA-binding</keyword>
<evidence type="ECO:0000313" key="12">
    <source>
        <dbReference type="EMBL" id="RDU49368.1"/>
    </source>
</evidence>
<dbReference type="SUPFAM" id="SSF63829">
    <property type="entry name" value="Calcium-dependent phosphotriesterase"/>
    <property type="match status" value="2"/>
</dbReference>
<feature type="domain" description="HTH araC/xylS-type" evidence="8">
    <location>
        <begin position="1260"/>
        <end position="1359"/>
    </location>
</feature>
<dbReference type="SMART" id="SM00388">
    <property type="entry name" value="HisKA"/>
    <property type="match status" value="1"/>
</dbReference>
<name>A0A3D8HEJ6_9BACT</name>
<protein>
    <recommendedName>
        <fullName evidence="2">histidine kinase</fullName>
        <ecNumber evidence="2">2.7.13.3</ecNumber>
    </recommendedName>
</protein>
<dbReference type="Pfam" id="PF00512">
    <property type="entry name" value="HisKA"/>
    <property type="match status" value="1"/>
</dbReference>
<comment type="caution">
    <text evidence="12">The sequence shown here is derived from an EMBL/GenBank/DDBJ whole genome shotgun (WGS) entry which is preliminary data.</text>
</comment>
<dbReference type="Pfam" id="PF12833">
    <property type="entry name" value="HTH_18"/>
    <property type="match status" value="1"/>
</dbReference>
<dbReference type="EC" id="2.7.13.3" evidence="2"/>
<evidence type="ECO:0000259" key="10">
    <source>
        <dbReference type="PROSITE" id="PS50110"/>
    </source>
</evidence>
<dbReference type="Pfam" id="PF07495">
    <property type="entry name" value="Y_Y_Y"/>
    <property type="match status" value="1"/>
</dbReference>
<dbReference type="PROSITE" id="PS00041">
    <property type="entry name" value="HTH_ARAC_FAMILY_1"/>
    <property type="match status" value="1"/>
</dbReference>
<dbReference type="PRINTS" id="PR00344">
    <property type="entry name" value="BCTRLSENSOR"/>
</dbReference>
<keyword evidence="3 7" id="KW-0597">Phosphoprotein</keyword>
<evidence type="ECO:0000259" key="9">
    <source>
        <dbReference type="PROSITE" id="PS50109"/>
    </source>
</evidence>
<dbReference type="Gene3D" id="2.130.10.10">
    <property type="entry name" value="YVTN repeat-like/Quinoprotein amine dehydrogenase"/>
    <property type="match status" value="2"/>
</dbReference>
<dbReference type="SMART" id="SM00342">
    <property type="entry name" value="HTH_ARAC"/>
    <property type="match status" value="1"/>
</dbReference>
<keyword evidence="14" id="KW-1185">Reference proteome</keyword>
<dbReference type="Pfam" id="PF00072">
    <property type="entry name" value="Response_reg"/>
    <property type="match status" value="1"/>
</dbReference>
<dbReference type="Gene3D" id="3.40.50.2300">
    <property type="match status" value="1"/>
</dbReference>
<dbReference type="SUPFAM" id="SSF101908">
    <property type="entry name" value="Putative isomerase YbhE"/>
    <property type="match status" value="1"/>
</dbReference>
<dbReference type="EMBL" id="QREV01000018">
    <property type="protein sequence ID" value="RDU49368.1"/>
    <property type="molecule type" value="Genomic_DNA"/>
</dbReference>
<dbReference type="InterPro" id="IPR015943">
    <property type="entry name" value="WD40/YVTN_repeat-like_dom_sf"/>
</dbReference>
<dbReference type="InterPro" id="IPR003661">
    <property type="entry name" value="HisK_dim/P_dom"/>
</dbReference>
<dbReference type="PROSITE" id="PS50110">
    <property type="entry name" value="RESPONSE_REGULATORY"/>
    <property type="match status" value="1"/>
</dbReference>
<evidence type="ECO:0000259" key="8">
    <source>
        <dbReference type="PROSITE" id="PS01124"/>
    </source>
</evidence>
<dbReference type="Pfam" id="PF07494">
    <property type="entry name" value="Reg_prop"/>
    <property type="match status" value="2"/>
</dbReference>
<evidence type="ECO:0000256" key="7">
    <source>
        <dbReference type="PROSITE-ProRule" id="PRU00169"/>
    </source>
</evidence>
<dbReference type="InterPro" id="IPR011123">
    <property type="entry name" value="Y_Y_Y"/>
</dbReference>
<dbReference type="Gene3D" id="1.10.10.60">
    <property type="entry name" value="Homeodomain-like"/>
    <property type="match status" value="1"/>
</dbReference>
<dbReference type="InterPro" id="IPR036890">
    <property type="entry name" value="HATPase_C_sf"/>
</dbReference>
<dbReference type="PANTHER" id="PTHR43547:SF2">
    <property type="entry name" value="HYBRID SIGNAL TRANSDUCTION HISTIDINE KINASE C"/>
    <property type="match status" value="1"/>
</dbReference>
<dbReference type="GO" id="GO:0003700">
    <property type="term" value="F:DNA-binding transcription factor activity"/>
    <property type="evidence" value="ECO:0007669"/>
    <property type="project" value="InterPro"/>
</dbReference>
<dbReference type="PANTHER" id="PTHR43547">
    <property type="entry name" value="TWO-COMPONENT HISTIDINE KINASE"/>
    <property type="match status" value="1"/>
</dbReference>
<dbReference type="SUPFAM" id="SSF46689">
    <property type="entry name" value="Homeodomain-like"/>
    <property type="match status" value="1"/>
</dbReference>
<keyword evidence="6" id="KW-0804">Transcription</keyword>
<dbReference type="InterPro" id="IPR011006">
    <property type="entry name" value="CheY-like_superfamily"/>
</dbReference>
<accession>A0A3D8HEJ6</accession>
<dbReference type="InterPro" id="IPR009057">
    <property type="entry name" value="Homeodomain-like_sf"/>
</dbReference>
<evidence type="ECO:0000256" key="3">
    <source>
        <dbReference type="ARBA" id="ARBA00022553"/>
    </source>
</evidence>
<dbReference type="InterPro" id="IPR018060">
    <property type="entry name" value="HTH_AraC"/>
</dbReference>
<feature type="domain" description="Histidine kinase" evidence="9">
    <location>
        <begin position="845"/>
        <end position="1069"/>
    </location>
</feature>
<keyword evidence="12" id="KW-0418">Kinase</keyword>
<dbReference type="InterPro" id="IPR005467">
    <property type="entry name" value="His_kinase_dom"/>
</dbReference>
<evidence type="ECO:0000313" key="11">
    <source>
        <dbReference type="EMBL" id="MBC8601913.1"/>
    </source>
</evidence>
<dbReference type="SMART" id="SM00387">
    <property type="entry name" value="HATPase_c"/>
    <property type="match status" value="1"/>
</dbReference>
<dbReference type="Proteomes" id="UP000256321">
    <property type="component" value="Unassembled WGS sequence"/>
</dbReference>
<gene>
    <name evidence="12" type="ORF">DWU89_09530</name>
    <name evidence="11" type="ORF">H8784_09305</name>
</gene>
<evidence type="ECO:0000313" key="14">
    <source>
        <dbReference type="Proteomes" id="UP000629596"/>
    </source>
</evidence>
<dbReference type="SUPFAM" id="SSF52172">
    <property type="entry name" value="CheY-like"/>
    <property type="match status" value="1"/>
</dbReference>
<dbReference type="GO" id="GO:0043565">
    <property type="term" value="F:sequence-specific DNA binding"/>
    <property type="evidence" value="ECO:0007669"/>
    <property type="project" value="InterPro"/>
</dbReference>
<dbReference type="RefSeq" id="WP_115499414.1">
    <property type="nucleotide sequence ID" value="NZ_JACRTI010000018.1"/>
</dbReference>
<dbReference type="SUPFAM" id="SSF47384">
    <property type="entry name" value="Homodimeric domain of signal transducing histidine kinase"/>
    <property type="match status" value="1"/>
</dbReference>
<reference evidence="12 13" key="1">
    <citation type="submission" date="2018-07" db="EMBL/GenBank/DDBJ databases">
        <title>Parabacteroides acidifaciens nov. sp., isolated from human feces.</title>
        <authorList>
            <person name="Wang Y.J."/>
        </authorList>
    </citation>
    <scope>NUCLEOTIDE SEQUENCE [LARGE SCALE GENOMIC DNA]</scope>
    <source>
        <strain evidence="12 13">426-9</strain>
    </source>
</reference>
<dbReference type="PROSITE" id="PS01124">
    <property type="entry name" value="HTH_ARAC_FAMILY_2"/>
    <property type="match status" value="1"/>
</dbReference>
<comment type="catalytic activity">
    <reaction evidence="1">
        <text>ATP + protein L-histidine = ADP + protein N-phospho-L-histidine.</text>
        <dbReference type="EC" id="2.7.13.3"/>
    </reaction>
</comment>
<sequence>MNLSIIKTGSEYVALSRWVKSAIACIALFSFPLSAEISLHLAHNIDLSNNAILEMYQDENGYMWIGTYDGLNLYNGKNTYVFRFEPNNKYTLCSNIINKITYGGEGYLWVSTSMGLNRFALKDRKVTESYTEYPECLNVAADSMGNTLIVKQKDFISCYSPAKGSFQDVHMQGMNEGDVKVLFAVGEKQFCLLTGDGCLKEVRPDFESLPITLNIKDDIIHDKEVDRAYYVSDILYFVDVDNGLYSYNIKDRKKKYIADLTGWMEQYGKLSRIALFHSDVYLVFRNGLLLNIDRPEDIQSFDVSLFCALPDRKQDILWIGTDGQGVQMYYDKYNRFSGIKLENLPIVMRNPVRSIYTEDEKTVWFGTKGNGFVRVEDYDSYGKGKIPADKITHFTMANGLASDRVYCFRKSNYYPWVWIGTEGPGLSYYSLLDKKVHTLTGNADTKIQYVHAIREVNDSTLWLATTGYGLLEVKIGKSGSELVIKYVESFVLEKDGKICNEFHSMNYDDETSMLYLGSRGGYGLVCFNLISKQYEFIPMNNAGNRAVGDVLCMCYSQDSTFYLGASSGMTQMKLHANNLAEVHQYSKADGMKNDMVHGILEDPDGCIWLSTNKGLTKYNPHNRFFHNYGSPDLPVTEFSDDAYWECPYTGKLFFGGINGLVWVDPQNDRQENYKPDLHFFELKMGDETHGLYDYVTDQKTGYVTIPPDISTFSISFVATDYIHGENYEYSYLLENYNTSWTELQKDNQVSFTKLPYDNYVLKVRYKNDVFDSDAKEYLLHIRVLPPWYLSTWALSIYCLLFMAVCSGIFCWVRFRISKKQSEVARKIREEQKEQLYEAKLNFFANITHELCTPLTLINGVNDYIKGAAGRSADGKLEKYARILGENVTSLNELIQEILDFRKIEEAGFSRLHIKKVSVSSLVQKQCELFMPVAEQNNISFTVSGLDAPLYWNTDVAGLKTIMRNLVSNAFKYTKRDGAVRVSVRTENGSLIIQVYNTGKGIGESDLRTIFDRFRILGDLEVNNYTQMTSRNGLGLFICHSLVQLLRGEIKVDSKEGEYAEFTVILPLLEAEEESVEEETLEKSGQTAVSTVVQPSASPVTGEAAVKTDKPVILVVDDNRDIVWLIKETLSSEYTVLEAFRAEEALTLMDRQSPDLIITDIMMPSMDGFEFISRLKADKFTRHIPLIIVSAKVSDREQAEGLDLGADAYLTKPFSAVVLHSVVNRLMATKKELKDYYYSPESAYEQSGGQLIHQEDKEFMDSVTAIIRDNLTQEALRPEFIADKLGMNSRALYRRFKKISPLTPTDFIKDYRLTHAAQLLVTTNLSVQEIIYQVGISNKSYFYREFSQKYQMTPRQYRQRE</sequence>
<evidence type="ECO:0000256" key="4">
    <source>
        <dbReference type="ARBA" id="ARBA00023015"/>
    </source>
</evidence>
<evidence type="ECO:0000313" key="13">
    <source>
        <dbReference type="Proteomes" id="UP000256321"/>
    </source>
</evidence>
<evidence type="ECO:0000256" key="6">
    <source>
        <dbReference type="ARBA" id="ARBA00023163"/>
    </source>
</evidence>
<dbReference type="InterPro" id="IPR013783">
    <property type="entry name" value="Ig-like_fold"/>
</dbReference>
<dbReference type="EMBL" id="JACRTI010000018">
    <property type="protein sequence ID" value="MBC8601913.1"/>
    <property type="molecule type" value="Genomic_DNA"/>
</dbReference>
<dbReference type="Gene3D" id="1.10.287.130">
    <property type="match status" value="1"/>
</dbReference>
<reference evidence="11 14" key="2">
    <citation type="submission" date="2020-08" db="EMBL/GenBank/DDBJ databases">
        <title>Genome public.</title>
        <authorList>
            <person name="Liu C."/>
            <person name="Sun Q."/>
        </authorList>
    </citation>
    <scope>NUCLEOTIDE SEQUENCE [LARGE SCALE GENOMIC DNA]</scope>
    <source>
        <strain evidence="11 14">426_9</strain>
    </source>
</reference>
<keyword evidence="4" id="KW-0805">Transcription regulation</keyword>
<dbReference type="Gene3D" id="3.30.565.10">
    <property type="entry name" value="Histidine kinase-like ATPase, C-terminal domain"/>
    <property type="match status" value="1"/>
</dbReference>
<evidence type="ECO:0000256" key="1">
    <source>
        <dbReference type="ARBA" id="ARBA00000085"/>
    </source>
</evidence>
<dbReference type="Proteomes" id="UP000629596">
    <property type="component" value="Unassembled WGS sequence"/>
</dbReference>
<dbReference type="SMART" id="SM00448">
    <property type="entry name" value="REC"/>
    <property type="match status" value="1"/>
</dbReference>
<keyword evidence="12" id="KW-0808">Transferase</keyword>
<dbReference type="InterPro" id="IPR011110">
    <property type="entry name" value="Reg_prop"/>
</dbReference>